<gene>
    <name evidence="2" type="ORF">VNO77_05793</name>
</gene>
<organism evidence="2 3">
    <name type="scientific">Canavalia gladiata</name>
    <name type="common">Sword bean</name>
    <name type="synonym">Dolichos gladiatus</name>
    <dbReference type="NCBI Taxonomy" id="3824"/>
    <lineage>
        <taxon>Eukaryota</taxon>
        <taxon>Viridiplantae</taxon>
        <taxon>Streptophyta</taxon>
        <taxon>Embryophyta</taxon>
        <taxon>Tracheophyta</taxon>
        <taxon>Spermatophyta</taxon>
        <taxon>Magnoliopsida</taxon>
        <taxon>eudicotyledons</taxon>
        <taxon>Gunneridae</taxon>
        <taxon>Pentapetalae</taxon>
        <taxon>rosids</taxon>
        <taxon>fabids</taxon>
        <taxon>Fabales</taxon>
        <taxon>Fabaceae</taxon>
        <taxon>Papilionoideae</taxon>
        <taxon>50 kb inversion clade</taxon>
        <taxon>NPAAA clade</taxon>
        <taxon>indigoferoid/millettioid clade</taxon>
        <taxon>Phaseoleae</taxon>
        <taxon>Canavalia</taxon>
    </lineage>
</organism>
<dbReference type="AlphaFoldDB" id="A0AAN9N460"/>
<dbReference type="EMBL" id="JAYMYQ010000001">
    <property type="protein sequence ID" value="KAK7363643.1"/>
    <property type="molecule type" value="Genomic_DNA"/>
</dbReference>
<reference evidence="2 3" key="1">
    <citation type="submission" date="2024-01" db="EMBL/GenBank/DDBJ databases">
        <title>The genomes of 5 underutilized Papilionoideae crops provide insights into root nodulation and disease resistanc.</title>
        <authorList>
            <person name="Jiang F."/>
        </authorList>
    </citation>
    <scope>NUCLEOTIDE SEQUENCE [LARGE SCALE GENOMIC DNA]</scope>
    <source>
        <strain evidence="2">LVBAO_FW01</strain>
        <tissue evidence="2">Leaves</tissue>
    </source>
</reference>
<protein>
    <recommendedName>
        <fullName evidence="4">Secreted protein</fullName>
    </recommendedName>
</protein>
<feature type="signal peptide" evidence="1">
    <location>
        <begin position="1"/>
        <end position="16"/>
    </location>
</feature>
<evidence type="ECO:0000256" key="1">
    <source>
        <dbReference type="SAM" id="SignalP"/>
    </source>
</evidence>
<comment type="caution">
    <text evidence="2">The sequence shown here is derived from an EMBL/GenBank/DDBJ whole genome shotgun (WGS) entry which is preliminary data.</text>
</comment>
<evidence type="ECO:0000313" key="3">
    <source>
        <dbReference type="Proteomes" id="UP001367508"/>
    </source>
</evidence>
<evidence type="ECO:0000313" key="2">
    <source>
        <dbReference type="EMBL" id="KAK7363643.1"/>
    </source>
</evidence>
<keyword evidence="1" id="KW-0732">Signal</keyword>
<dbReference type="Proteomes" id="UP001367508">
    <property type="component" value="Unassembled WGS sequence"/>
</dbReference>
<keyword evidence="3" id="KW-1185">Reference proteome</keyword>
<name>A0AAN9N460_CANGL</name>
<feature type="chain" id="PRO_5042963127" description="Secreted protein" evidence="1">
    <location>
        <begin position="17"/>
        <end position="80"/>
    </location>
</feature>
<evidence type="ECO:0008006" key="4">
    <source>
        <dbReference type="Google" id="ProtNLM"/>
    </source>
</evidence>
<accession>A0AAN9N460</accession>
<proteinExistence type="predicted"/>
<sequence>MSYLFIGFTIVSTCNCFTNPTCYVDLIFYFSISGNRLSFRPTKKQTLSLLELSEHQYRGFLVNRLPTTHDLPLCCALVHN</sequence>